<dbReference type="RefSeq" id="WP_090290099.1">
    <property type="nucleotide sequence ID" value="NZ_FNCK01000007.1"/>
</dbReference>
<feature type="signal peptide" evidence="2">
    <location>
        <begin position="1"/>
        <end position="29"/>
    </location>
</feature>
<feature type="compositionally biased region" description="Acidic residues" evidence="1">
    <location>
        <begin position="107"/>
        <end position="138"/>
    </location>
</feature>
<name>A0A1G7TRE7_9LACT</name>
<gene>
    <name evidence="3" type="ORF">SAMN05421791_1079</name>
</gene>
<feature type="compositionally biased region" description="Acidic residues" evidence="1">
    <location>
        <begin position="202"/>
        <end position="216"/>
    </location>
</feature>
<reference evidence="3 4" key="1">
    <citation type="submission" date="2016-10" db="EMBL/GenBank/DDBJ databases">
        <authorList>
            <person name="de Groot N.N."/>
        </authorList>
    </citation>
    <scope>NUCLEOTIDE SEQUENCE [LARGE SCALE GENOMIC DNA]</scope>
    <source>
        <strain evidence="3 4">ATCC BAA-466</strain>
    </source>
</reference>
<keyword evidence="4" id="KW-1185">Reference proteome</keyword>
<accession>A0A1G7TRE7</accession>
<feature type="region of interest" description="Disordered" evidence="1">
    <location>
        <begin position="42"/>
        <end position="62"/>
    </location>
</feature>
<dbReference type="Proteomes" id="UP000199708">
    <property type="component" value="Unassembled WGS sequence"/>
</dbReference>
<evidence type="ECO:0000256" key="1">
    <source>
        <dbReference type="SAM" id="MobiDB-lite"/>
    </source>
</evidence>
<keyword evidence="2" id="KW-0732">Signal</keyword>
<feature type="region of interest" description="Disordered" evidence="1">
    <location>
        <begin position="202"/>
        <end position="222"/>
    </location>
</feature>
<protein>
    <recommendedName>
        <fullName evidence="5">Peptidase propeptide and YPEB domain-containing protein</fullName>
    </recommendedName>
</protein>
<evidence type="ECO:0000313" key="4">
    <source>
        <dbReference type="Proteomes" id="UP000199708"/>
    </source>
</evidence>
<feature type="region of interest" description="Disordered" evidence="1">
    <location>
        <begin position="296"/>
        <end position="388"/>
    </location>
</feature>
<evidence type="ECO:0008006" key="5">
    <source>
        <dbReference type="Google" id="ProtNLM"/>
    </source>
</evidence>
<proteinExistence type="predicted"/>
<feature type="region of interest" description="Disordered" evidence="1">
    <location>
        <begin position="83"/>
        <end position="172"/>
    </location>
</feature>
<dbReference type="OrthoDB" id="9940634at2"/>
<dbReference type="AlphaFoldDB" id="A0A1G7TRE7"/>
<organism evidence="3 4">
    <name type="scientific">Facklamia miroungae</name>
    <dbReference type="NCBI Taxonomy" id="120956"/>
    <lineage>
        <taxon>Bacteria</taxon>
        <taxon>Bacillati</taxon>
        <taxon>Bacillota</taxon>
        <taxon>Bacilli</taxon>
        <taxon>Lactobacillales</taxon>
        <taxon>Aerococcaceae</taxon>
        <taxon>Facklamia</taxon>
    </lineage>
</organism>
<feature type="compositionally biased region" description="Acidic residues" evidence="1">
    <location>
        <begin position="89"/>
        <end position="100"/>
    </location>
</feature>
<feature type="compositionally biased region" description="Acidic residues" evidence="1">
    <location>
        <begin position="42"/>
        <end position="57"/>
    </location>
</feature>
<feature type="chain" id="PRO_5011746979" description="Peptidase propeptide and YPEB domain-containing protein" evidence="2">
    <location>
        <begin position="30"/>
        <end position="388"/>
    </location>
</feature>
<evidence type="ECO:0000313" key="3">
    <source>
        <dbReference type="EMBL" id="SDG37896.1"/>
    </source>
</evidence>
<evidence type="ECO:0000256" key="2">
    <source>
        <dbReference type="SAM" id="SignalP"/>
    </source>
</evidence>
<sequence>MKKSLKKLALVSMSAITLGAVAPSISIFAQEESETTVETMADDTMSEETTIEEEEADASPLQKALEDIVKKYEEEYPEVGINRITIQPLEEDEDKEESEDLSVTLESEMDMSEETDETSDEEMTNEAMSDEEMVEVDPFEITIEGTDEKASEEVTVSYDARTGEEIPEEDDMMSEAEEGMDDMMSEAEEGMDDMSSEVEEGMDDMMSEESDGETTTEDAMSQEPMATIEFDQLASFDEIKAAAEEEAGMGEALEFVYSVNEETNVTEVAVFVYENTEEPTEGKMKTITLDATTLEVLKVEGSEDEEATDSEGNEVAAPKEGNGENQETSTEEKSEESTSEESKETTKEGEEKETTEEKAEETTKEKAEETTKEDSAKEPGELTTSTEK</sequence>
<feature type="compositionally biased region" description="Acidic residues" evidence="1">
    <location>
        <begin position="302"/>
        <end position="312"/>
    </location>
</feature>
<dbReference type="EMBL" id="FNCK01000007">
    <property type="protein sequence ID" value="SDG37896.1"/>
    <property type="molecule type" value="Genomic_DNA"/>
</dbReference>
<feature type="compositionally biased region" description="Basic and acidic residues" evidence="1">
    <location>
        <begin position="330"/>
        <end position="388"/>
    </location>
</feature>